<dbReference type="Pfam" id="PF02470">
    <property type="entry name" value="MlaD"/>
    <property type="match status" value="1"/>
</dbReference>
<comment type="caution">
    <text evidence="4">The sequence shown here is derived from an EMBL/GenBank/DDBJ whole genome shotgun (WGS) entry which is preliminary data.</text>
</comment>
<keyword evidence="8" id="KW-1185">Reference proteome</keyword>
<evidence type="ECO:0000313" key="5">
    <source>
        <dbReference type="EMBL" id="VAZ81525.1"/>
    </source>
</evidence>
<proteinExistence type="predicted"/>
<dbReference type="PANTHER" id="PTHR33371:SF19">
    <property type="entry name" value="MCE-FAMILY PROTEIN MCE4A"/>
    <property type="match status" value="1"/>
</dbReference>
<dbReference type="EMBL" id="UPHM01000001">
    <property type="protein sequence ID" value="VAZ86870.1"/>
    <property type="molecule type" value="Genomic_DNA"/>
</dbReference>
<dbReference type="Proteomes" id="UP000192335">
    <property type="component" value="Unassembled WGS sequence"/>
</dbReference>
<evidence type="ECO:0000256" key="1">
    <source>
        <dbReference type="SAM" id="Phobius"/>
    </source>
</evidence>
<gene>
    <name evidence="4" type="ORF">B4U45_15565</name>
    <name evidence="5" type="ORF">LAUMK42_00326</name>
    <name evidence="6" type="ORF">LAUMK4_00111</name>
</gene>
<dbReference type="GO" id="GO:0005576">
    <property type="term" value="C:extracellular region"/>
    <property type="evidence" value="ECO:0007669"/>
    <property type="project" value="TreeGrafter"/>
</dbReference>
<keyword evidence="1" id="KW-1133">Transmembrane helix</keyword>
<accession>A0A1X0LA15</accession>
<organism evidence="4 7">
    <name type="scientific">Mycobacterium persicum</name>
    <dbReference type="NCBI Taxonomy" id="1487726"/>
    <lineage>
        <taxon>Bacteria</taxon>
        <taxon>Bacillati</taxon>
        <taxon>Actinomycetota</taxon>
        <taxon>Actinomycetes</taxon>
        <taxon>Mycobacteriales</taxon>
        <taxon>Mycobacteriaceae</taxon>
        <taxon>Mycobacterium</taxon>
    </lineage>
</organism>
<feature type="domain" description="Mammalian cell entry C-terminal" evidence="3">
    <location>
        <begin position="136"/>
        <end position="382"/>
    </location>
</feature>
<dbReference type="InterPro" id="IPR024516">
    <property type="entry name" value="Mce_C"/>
</dbReference>
<dbReference type="InterPro" id="IPR052336">
    <property type="entry name" value="MlaD_Phospholipid_Transporter"/>
</dbReference>
<keyword evidence="1" id="KW-0812">Transmembrane</keyword>
<dbReference type="Proteomes" id="UP000271464">
    <property type="component" value="Unassembled WGS sequence"/>
</dbReference>
<dbReference type="Proteomes" id="UP000279331">
    <property type="component" value="Unassembled WGS sequence"/>
</dbReference>
<sequence>MTMPAKVNKVSDPPYKTAGVVFLVLALVIFVLVYLQFRGDFTPKVKLTMFSDRAGLVMDPGSKVTYNGVQIGRVDSISEITRDGKPAAKFVLNVNPKYLSLVPENVNAQIKATTVFGGKYVSLTTPRDDRGNVISKGHLTPKSVINAVGVTTEINTLFQTITSIAEKVDPVKLNLTLSAAAQALTGLGDRFGQSIVNANAILDDVNPRMPQARRDIQQLAALGDVYANASPDLFDFLDNSVPTARTINQHQRELDAALLAAVGFGNTGADVFGRGGPYLARGAADLVPSAQLLDTYSPELYCTLRNYHDIEPKAATFLGGNGYSLATHSELLSGLGLMLNPTSLVPLLLSQIGGLAAGVVGGAPNPYMYPENLPRVNAHGGPGGAPGCWQQITHDFWPAPELVMDTGNSIAPYNHLETGSPYAIEYVWGRQVGDNTINP</sequence>
<reference evidence="8 9" key="2">
    <citation type="submission" date="2018-09" db="EMBL/GenBank/DDBJ databases">
        <authorList>
            <person name="Tagini F."/>
        </authorList>
    </citation>
    <scope>NUCLEOTIDE SEQUENCE [LARGE SCALE GENOMIC DNA]</scope>
    <source>
        <strain evidence="6 8">MK4</strain>
        <strain evidence="5 9">MK42</strain>
    </source>
</reference>
<dbReference type="InterPro" id="IPR005693">
    <property type="entry name" value="Mce"/>
</dbReference>
<evidence type="ECO:0000313" key="9">
    <source>
        <dbReference type="Proteomes" id="UP000279331"/>
    </source>
</evidence>
<evidence type="ECO:0000313" key="6">
    <source>
        <dbReference type="EMBL" id="VAZ86870.1"/>
    </source>
</evidence>
<dbReference type="Pfam" id="PF11887">
    <property type="entry name" value="Mce4_CUP1"/>
    <property type="match status" value="1"/>
</dbReference>
<name>A0A1X0LA15_9MYCO</name>
<dbReference type="PANTHER" id="PTHR33371">
    <property type="entry name" value="INTERMEMBRANE PHOSPHOLIPID TRANSPORT SYSTEM BINDING PROTEIN MLAD-RELATED"/>
    <property type="match status" value="1"/>
</dbReference>
<feature type="transmembrane region" description="Helical" evidence="1">
    <location>
        <begin position="20"/>
        <end position="37"/>
    </location>
</feature>
<reference evidence="4 7" key="1">
    <citation type="submission" date="2017-02" db="EMBL/GenBank/DDBJ databases">
        <title>Mycobacterium kansasii genomes.</title>
        <authorList>
            <person name="Borowka P."/>
            <person name="Strapagiel D."/>
            <person name="Marciniak B."/>
            <person name="Lach J."/>
            <person name="Bakula Z."/>
            <person name="Van Ingen J."/>
            <person name="Safianowska A."/>
            <person name="Brzostek A."/>
            <person name="Dziadek J."/>
            <person name="Jagielski T."/>
        </authorList>
    </citation>
    <scope>NUCLEOTIDE SEQUENCE [LARGE SCALE GENOMIC DNA]</scope>
    <source>
        <strain evidence="4 7">12MK</strain>
    </source>
</reference>
<dbReference type="EMBL" id="MWQA01000001">
    <property type="protein sequence ID" value="ORC07807.1"/>
    <property type="molecule type" value="Genomic_DNA"/>
</dbReference>
<dbReference type="GeneID" id="66598777"/>
<dbReference type="NCBIfam" id="TIGR00996">
    <property type="entry name" value="Mtu_fam_mce"/>
    <property type="match status" value="1"/>
</dbReference>
<evidence type="ECO:0000313" key="7">
    <source>
        <dbReference type="Proteomes" id="UP000192335"/>
    </source>
</evidence>
<protein>
    <submittedName>
        <fullName evidence="4">MCE-family protein MCE1A</fullName>
    </submittedName>
</protein>
<evidence type="ECO:0000313" key="8">
    <source>
        <dbReference type="Proteomes" id="UP000271464"/>
    </source>
</evidence>
<dbReference type="AlphaFoldDB" id="A0A1X0LA15"/>
<dbReference type="InterPro" id="IPR003399">
    <property type="entry name" value="Mce/MlaD"/>
</dbReference>
<evidence type="ECO:0000259" key="2">
    <source>
        <dbReference type="Pfam" id="PF02470"/>
    </source>
</evidence>
<evidence type="ECO:0000313" key="4">
    <source>
        <dbReference type="EMBL" id="ORC07807.1"/>
    </source>
</evidence>
<dbReference type="OrthoDB" id="3460188at2"/>
<dbReference type="EMBL" id="UPHL01000010">
    <property type="protein sequence ID" value="VAZ81525.1"/>
    <property type="molecule type" value="Genomic_DNA"/>
</dbReference>
<keyword evidence="1" id="KW-0472">Membrane</keyword>
<feature type="domain" description="Mce/MlaD" evidence="2">
    <location>
        <begin position="44"/>
        <end position="125"/>
    </location>
</feature>
<dbReference type="GO" id="GO:0051701">
    <property type="term" value="P:biological process involved in interaction with host"/>
    <property type="evidence" value="ECO:0007669"/>
    <property type="project" value="TreeGrafter"/>
</dbReference>
<dbReference type="RefSeq" id="WP_075545127.1">
    <property type="nucleotide sequence ID" value="NZ_CADEAW010000021.1"/>
</dbReference>
<evidence type="ECO:0000259" key="3">
    <source>
        <dbReference type="Pfam" id="PF11887"/>
    </source>
</evidence>